<dbReference type="SUPFAM" id="SSF111369">
    <property type="entry name" value="HlyD-like secretion proteins"/>
    <property type="match status" value="1"/>
</dbReference>
<evidence type="ECO:0000313" key="6">
    <source>
        <dbReference type="Proteomes" id="UP000606720"/>
    </source>
</evidence>
<feature type="domain" description="YknX-like C-terminal permuted SH3-like" evidence="4">
    <location>
        <begin position="441"/>
        <end position="508"/>
    </location>
</feature>
<dbReference type="Gene3D" id="2.40.30.170">
    <property type="match status" value="1"/>
</dbReference>
<evidence type="ECO:0000256" key="1">
    <source>
        <dbReference type="ARBA" id="ARBA00009477"/>
    </source>
</evidence>
<feature type="region of interest" description="Disordered" evidence="2">
    <location>
        <begin position="507"/>
        <end position="540"/>
    </location>
</feature>
<dbReference type="EMBL" id="JACOPH010000001">
    <property type="protein sequence ID" value="MBC5712855.1"/>
    <property type="molecule type" value="Genomic_DNA"/>
</dbReference>
<comment type="similarity">
    <text evidence="1">Belongs to the membrane fusion protein (MFP) (TC 8.A.1) family.</text>
</comment>
<dbReference type="PANTHER" id="PTHR30469">
    <property type="entry name" value="MULTIDRUG RESISTANCE PROTEIN MDTA"/>
    <property type="match status" value="1"/>
</dbReference>
<dbReference type="PANTHER" id="PTHR30469:SF15">
    <property type="entry name" value="HLYD FAMILY OF SECRETION PROTEINS"/>
    <property type="match status" value="1"/>
</dbReference>
<dbReference type="Pfam" id="PF25989">
    <property type="entry name" value="YknX_C"/>
    <property type="match status" value="1"/>
</dbReference>
<evidence type="ECO:0000259" key="4">
    <source>
        <dbReference type="Pfam" id="PF25989"/>
    </source>
</evidence>
<dbReference type="AlphaFoldDB" id="A0A923RSK5"/>
<keyword evidence="3" id="KW-0812">Transmembrane</keyword>
<keyword evidence="3" id="KW-0472">Membrane</keyword>
<dbReference type="NCBIfam" id="TIGR01730">
    <property type="entry name" value="RND_mfp"/>
    <property type="match status" value="1"/>
</dbReference>
<evidence type="ECO:0000313" key="5">
    <source>
        <dbReference type="EMBL" id="MBC5712855.1"/>
    </source>
</evidence>
<comment type="caution">
    <text evidence="5">The sequence shown here is derived from an EMBL/GenBank/DDBJ whole genome shotgun (WGS) entry which is preliminary data.</text>
</comment>
<evidence type="ECO:0000256" key="3">
    <source>
        <dbReference type="SAM" id="Phobius"/>
    </source>
</evidence>
<dbReference type="Proteomes" id="UP000606720">
    <property type="component" value="Unassembled WGS sequence"/>
</dbReference>
<feature type="region of interest" description="Disordered" evidence="2">
    <location>
        <begin position="211"/>
        <end position="253"/>
    </location>
</feature>
<feature type="transmembrane region" description="Helical" evidence="3">
    <location>
        <begin position="25"/>
        <end position="44"/>
    </location>
</feature>
<gene>
    <name evidence="5" type="ORF">H8S17_01290</name>
</gene>
<organism evidence="5 6">
    <name type="scientific">Roseburia zhanii</name>
    <dbReference type="NCBI Taxonomy" id="2763064"/>
    <lineage>
        <taxon>Bacteria</taxon>
        <taxon>Bacillati</taxon>
        <taxon>Bacillota</taxon>
        <taxon>Clostridia</taxon>
        <taxon>Lachnospirales</taxon>
        <taxon>Lachnospiraceae</taxon>
        <taxon>Roseburia</taxon>
    </lineage>
</organism>
<keyword evidence="3" id="KW-1133">Transmembrane helix</keyword>
<reference evidence="5" key="1">
    <citation type="submission" date="2020-08" db="EMBL/GenBank/DDBJ databases">
        <title>Genome public.</title>
        <authorList>
            <person name="Liu C."/>
            <person name="Sun Q."/>
        </authorList>
    </citation>
    <scope>NUCLEOTIDE SEQUENCE</scope>
    <source>
        <strain evidence="5">BX1005</strain>
    </source>
</reference>
<dbReference type="GO" id="GO:1990281">
    <property type="term" value="C:efflux pump complex"/>
    <property type="evidence" value="ECO:0007669"/>
    <property type="project" value="TreeGrafter"/>
</dbReference>
<dbReference type="InterPro" id="IPR058637">
    <property type="entry name" value="YknX-like_C"/>
</dbReference>
<feature type="compositionally biased region" description="Basic and acidic residues" evidence="2">
    <location>
        <begin position="211"/>
        <end position="242"/>
    </location>
</feature>
<dbReference type="RefSeq" id="WP_186865896.1">
    <property type="nucleotide sequence ID" value="NZ_JACOPH010000001.1"/>
</dbReference>
<sequence length="540" mass="57436">MFKEKEKTTEITINKPKKKIKKWKIVVLVIVLLIVVRTVVGIVFGSGKDMLPAVDTAEAVKGEITSTLDTSGTIASEVTKVYASPVNAQVLDVPAEAGGKVQKGEYLLTYDTTSLQKSYDIAELQAKAENATSNDSLEKSKESAADMASSASDIASLQGQIDALNAEINSLQSQATNNELASNDNAAVNEKITKLQTELEGIKAQIASLEAKKEKEELSDKEEKNLKALNKEQKEKEKEIKKQQKSLNDTKSIANSQTTIQAQLTQKNSQLADLQSKLAEAQSKNTAAEAGVLSDAAKANIDYTKQAGKLTLEQTADSLSKAKAGIVADFDGIVTQVDISAGSMAAEGSPLLTLASANDLCVEIPVSKYNLANIEIGQKATVTFQDKDYTGEVNYISKVAQKAESGAALVTVKVHIDTPDDNLVLGLDAKVKIDLGSVENVIKVPVSAVNSDTSGDFVYVVEDNIVVRKAVTTGMASKEEMEIKSGLSEGEKVITTIDATIIEGMQVTESTEQDTETSAAGTTADSTEEAITNTTTEVAE</sequence>
<name>A0A923RSK5_9FIRM</name>
<protein>
    <submittedName>
        <fullName evidence="5">Efflux RND transporter periplasmic adaptor subunit</fullName>
    </submittedName>
</protein>
<evidence type="ECO:0000256" key="2">
    <source>
        <dbReference type="SAM" id="MobiDB-lite"/>
    </source>
</evidence>
<keyword evidence="6" id="KW-1185">Reference proteome</keyword>
<dbReference type="InterPro" id="IPR006143">
    <property type="entry name" value="RND_pump_MFP"/>
</dbReference>
<dbReference type="GO" id="GO:0015562">
    <property type="term" value="F:efflux transmembrane transporter activity"/>
    <property type="evidence" value="ECO:0007669"/>
    <property type="project" value="TreeGrafter"/>
</dbReference>
<accession>A0A923RSK5</accession>
<dbReference type="Gene3D" id="2.40.420.20">
    <property type="match status" value="1"/>
</dbReference>
<feature type="compositionally biased region" description="Polar residues" evidence="2">
    <location>
        <begin position="516"/>
        <end position="540"/>
    </location>
</feature>
<proteinExistence type="inferred from homology"/>